<evidence type="ECO:0000256" key="1">
    <source>
        <dbReference type="SAM" id="MobiDB-lite"/>
    </source>
</evidence>
<feature type="compositionally biased region" description="Basic and acidic residues" evidence="1">
    <location>
        <begin position="143"/>
        <end position="156"/>
    </location>
</feature>
<proteinExistence type="predicted"/>
<evidence type="ECO:0000313" key="2">
    <source>
        <dbReference type="EMBL" id="OBT93865.2"/>
    </source>
</evidence>
<dbReference type="EMBL" id="KV460249">
    <property type="protein sequence ID" value="OBT93865.2"/>
    <property type="molecule type" value="Genomic_DNA"/>
</dbReference>
<feature type="region of interest" description="Disordered" evidence="1">
    <location>
        <begin position="380"/>
        <end position="634"/>
    </location>
</feature>
<feature type="compositionally biased region" description="Polar residues" evidence="1">
    <location>
        <begin position="113"/>
        <end position="127"/>
    </location>
</feature>
<feature type="compositionally biased region" description="Basic and acidic residues" evidence="1">
    <location>
        <begin position="425"/>
        <end position="437"/>
    </location>
</feature>
<protein>
    <recommendedName>
        <fullName evidence="4">Ubiquitin carboxyl-terminal hydrolase 19</fullName>
    </recommendedName>
</protein>
<dbReference type="RefSeq" id="XP_018127598.2">
    <property type="nucleotide sequence ID" value="XM_018277896.2"/>
</dbReference>
<feature type="region of interest" description="Disordered" evidence="1">
    <location>
        <begin position="109"/>
        <end position="174"/>
    </location>
</feature>
<name>A0A1B8GDD5_9PEZI</name>
<reference evidence="3" key="2">
    <citation type="journal article" date="2018" name="Nat. Commun.">
        <title>Extreme sensitivity to ultraviolet light in the fungal pathogen causing white-nose syndrome of bats.</title>
        <authorList>
            <person name="Palmer J.M."/>
            <person name="Drees K.P."/>
            <person name="Foster J.T."/>
            <person name="Lindner D.L."/>
        </authorList>
    </citation>
    <scope>NUCLEOTIDE SEQUENCE [LARGE SCALE GENOMIC DNA]</scope>
    <source>
        <strain evidence="3">UAMH 10579</strain>
    </source>
</reference>
<feature type="compositionally biased region" description="Polar residues" evidence="1">
    <location>
        <begin position="540"/>
        <end position="549"/>
    </location>
</feature>
<dbReference type="Proteomes" id="UP000091956">
    <property type="component" value="Unassembled WGS sequence"/>
</dbReference>
<feature type="compositionally biased region" description="Polar residues" evidence="1">
    <location>
        <begin position="572"/>
        <end position="583"/>
    </location>
</feature>
<evidence type="ECO:0000313" key="3">
    <source>
        <dbReference type="Proteomes" id="UP000091956"/>
    </source>
</evidence>
<dbReference type="STRING" id="342668.A0A1B8GDD5"/>
<organism evidence="2 3">
    <name type="scientific">Pseudogymnoascus verrucosus</name>
    <dbReference type="NCBI Taxonomy" id="342668"/>
    <lineage>
        <taxon>Eukaryota</taxon>
        <taxon>Fungi</taxon>
        <taxon>Dikarya</taxon>
        <taxon>Ascomycota</taxon>
        <taxon>Pezizomycotina</taxon>
        <taxon>Leotiomycetes</taxon>
        <taxon>Thelebolales</taxon>
        <taxon>Thelebolaceae</taxon>
        <taxon>Pseudogymnoascus</taxon>
    </lineage>
</organism>
<sequence length="634" mass="68631">MDGHFSPTKESLYHLEMDVKHVHAVQINHADRILRLERRQADDAALKSVWNPPFPGVLGTPQQGPVHSSQSQVFDDFDDEHGQSLLGSLRLDAEEEPVRRGASRANSVRFDVSATQGSSWAQSSRTSGDFGPTRPNSGFGSHPMERTLSHKSDGRHSSAGHSVRSMYSAPSGRTSSLGLDTNFVIGGQDDPSPLEIPEPPPGLFILGNVPCIIRCWLNETFSHDTLLYADVCTGSHKSTLEYTLVKKLGYVDRIQQNSKGLPIITLPVYLPEAVITQSSSRANSPAPQLPALTVNFEVTGIHQRSTSRRPKAIHIFIGSDTLRAHSADLLLSQNTMTLYGDSREKLSVPFVRPEDDNVFKNICTMNNPPEAVELKGAALPFTPAGKPSKPALSSGRDENEGGNEAPSETLQSGDPNVIPLSPRPPRHEYEDGKHVSDLRNGFHPSLEPASADNNPETAESKPTAGGTHAEGLTNSKQDAKLATNKESETREDVGAKWGSWRNGGLPKSDGELQKETVSASGYNKPGRGNRSMKVLKPSKGLQNGRSTSGARHVYEPPPSSPLEDDPSRRKSQASLTDSNASSRWESKKTAAEEKAHKEAWPVTGARRPSNPIGGASAFGWMKASNTKADLTTTE</sequence>
<reference evidence="2 3" key="1">
    <citation type="submission" date="2016-03" db="EMBL/GenBank/DDBJ databases">
        <title>Comparative genomics of Pseudogymnoascus destructans, the fungus causing white-nose syndrome of bats.</title>
        <authorList>
            <person name="Palmer J.M."/>
            <person name="Drees K.P."/>
            <person name="Foster J.T."/>
            <person name="Lindner D.L."/>
        </authorList>
    </citation>
    <scope>NUCLEOTIDE SEQUENCE [LARGE SCALE GENOMIC DNA]</scope>
    <source>
        <strain evidence="2 3">UAMH 10579</strain>
    </source>
</reference>
<feature type="compositionally biased region" description="Basic and acidic residues" evidence="1">
    <location>
        <begin position="584"/>
        <end position="599"/>
    </location>
</feature>
<accession>A0A1B8GDD5</accession>
<gene>
    <name evidence="2" type="ORF">VE01_08474</name>
</gene>
<feature type="compositionally biased region" description="Basic and acidic residues" evidence="1">
    <location>
        <begin position="477"/>
        <end position="494"/>
    </location>
</feature>
<dbReference type="AlphaFoldDB" id="A0A1B8GDD5"/>
<feature type="compositionally biased region" description="Polar residues" evidence="1">
    <location>
        <begin position="623"/>
        <end position="634"/>
    </location>
</feature>
<evidence type="ECO:0008006" key="4">
    <source>
        <dbReference type="Google" id="ProtNLM"/>
    </source>
</evidence>
<keyword evidence="3" id="KW-1185">Reference proteome</keyword>
<dbReference type="GeneID" id="28841860"/>